<keyword evidence="4" id="KW-1185">Reference proteome</keyword>
<dbReference type="InterPro" id="IPR035992">
    <property type="entry name" value="Ricin_B-like_lectins"/>
</dbReference>
<gene>
    <name evidence="3" type="ORF">HK105_205621</name>
</gene>
<dbReference type="PANTHER" id="PTHR42976">
    <property type="entry name" value="BIFUNCTIONAL CHITINASE/LYSOZYME-RELATED"/>
    <property type="match status" value="1"/>
</dbReference>
<comment type="caution">
    <text evidence="3">The sequence shown here is derived from an EMBL/GenBank/DDBJ whole genome shotgun (WGS) entry which is preliminary data.</text>
</comment>
<dbReference type="Proteomes" id="UP001527925">
    <property type="component" value="Unassembled WGS sequence"/>
</dbReference>
<dbReference type="InterPro" id="IPR052750">
    <property type="entry name" value="GH18_Chitinase"/>
</dbReference>
<accession>A0ABR4N5X7</accession>
<dbReference type="InterPro" id="IPR017853">
    <property type="entry name" value="GH"/>
</dbReference>
<feature type="signal peptide" evidence="1">
    <location>
        <begin position="1"/>
        <end position="22"/>
    </location>
</feature>
<dbReference type="PROSITE" id="PS50231">
    <property type="entry name" value="RICIN_B_LECTIN"/>
    <property type="match status" value="1"/>
</dbReference>
<evidence type="ECO:0000256" key="1">
    <source>
        <dbReference type="SAM" id="SignalP"/>
    </source>
</evidence>
<dbReference type="Gene3D" id="3.20.20.80">
    <property type="entry name" value="Glycosidases"/>
    <property type="match status" value="1"/>
</dbReference>
<evidence type="ECO:0000259" key="2">
    <source>
        <dbReference type="SMART" id="SM00458"/>
    </source>
</evidence>
<dbReference type="SMART" id="SM00458">
    <property type="entry name" value="RICIN"/>
    <property type="match status" value="1"/>
</dbReference>
<organism evidence="3 4">
    <name type="scientific">Polyrhizophydium stewartii</name>
    <dbReference type="NCBI Taxonomy" id="2732419"/>
    <lineage>
        <taxon>Eukaryota</taxon>
        <taxon>Fungi</taxon>
        <taxon>Fungi incertae sedis</taxon>
        <taxon>Chytridiomycota</taxon>
        <taxon>Chytridiomycota incertae sedis</taxon>
        <taxon>Chytridiomycetes</taxon>
        <taxon>Rhizophydiales</taxon>
        <taxon>Rhizophydiales incertae sedis</taxon>
        <taxon>Polyrhizophydium</taxon>
    </lineage>
</organism>
<reference evidence="3 4" key="1">
    <citation type="submission" date="2023-09" db="EMBL/GenBank/DDBJ databases">
        <title>Pangenome analysis of Batrachochytrium dendrobatidis and related Chytrids.</title>
        <authorList>
            <person name="Yacoub M.N."/>
            <person name="Stajich J.E."/>
            <person name="James T.Y."/>
        </authorList>
    </citation>
    <scope>NUCLEOTIDE SEQUENCE [LARGE SCALE GENOMIC DNA]</scope>
    <source>
        <strain evidence="3 4">JEL0888</strain>
    </source>
</reference>
<evidence type="ECO:0000313" key="4">
    <source>
        <dbReference type="Proteomes" id="UP001527925"/>
    </source>
</evidence>
<feature type="chain" id="PRO_5046028723" description="Ricin B lectin domain-containing protein" evidence="1">
    <location>
        <begin position="23"/>
        <end position="572"/>
    </location>
</feature>
<keyword evidence="1" id="KW-0732">Signal</keyword>
<proteinExistence type="predicted"/>
<dbReference type="Gene3D" id="2.80.10.50">
    <property type="match status" value="2"/>
</dbReference>
<dbReference type="SUPFAM" id="SSF51445">
    <property type="entry name" value="(Trans)glycosidases"/>
    <property type="match status" value="1"/>
</dbReference>
<sequence>MTRSALPALLLQVLALSGAAQAAPTYKWITRGADCVGTQGSSLPGKPLGADDFCSVFVMDPMVTNAPMVIKDTITSMCLAVVNNTVNVENTPVVLNTCTGSVYQTWTYDNVGRIKAATSNNCVAFDAAGSLVLRSCSYQGSGCASFVTFKDPKLPPSLKIQHKKFTWKCAGGYSASRKVVKIHPVCSIFQFDSLSRMRDVQTGLCLDVFNGNFTATGNNSILGVYSCHTGINQKWTLSTDGKKIKAGPSNNCVDVDWVRNKLVLNPCDTAQFEFNRTSVRGSRSQHRFAPYSDVNMFNVDLGNIVKTSGLKNVIFGFVVRANGQVTWGGQYPIISGTTSAAAVDAKIASVRSNGGEVIASFGGAVGQELAVANLTATQLQAAYQTVIDFYGVTTIDFDIEGSTLNNAAANSKRHTAVAGLVAANVDLEVYYTVPVDVSGLQQNAISFIQSGIDQGVAPSFINIMAMDYGQSQDDMGFAAISAAHASYSQLDALGLNLPIGVTVMIGRNDISGTFTLANADALIGFAEQTSYIRLLSFWSLNRDNGNNSGLDTSSMIDQSPFAFTNKFVAFDD</sequence>
<protein>
    <recommendedName>
        <fullName evidence="2">Ricin B lectin domain-containing protein</fullName>
    </recommendedName>
</protein>
<name>A0ABR4N5X7_9FUNG</name>
<evidence type="ECO:0000313" key="3">
    <source>
        <dbReference type="EMBL" id="KAL2914879.1"/>
    </source>
</evidence>
<dbReference type="PANTHER" id="PTHR42976:SF1">
    <property type="entry name" value="GH18 DOMAIN-CONTAINING PROTEIN-RELATED"/>
    <property type="match status" value="1"/>
</dbReference>
<dbReference type="Pfam" id="PF00652">
    <property type="entry name" value="Ricin_B_lectin"/>
    <property type="match status" value="2"/>
</dbReference>
<dbReference type="EMBL" id="JADGIZ020000029">
    <property type="protein sequence ID" value="KAL2914879.1"/>
    <property type="molecule type" value="Genomic_DNA"/>
</dbReference>
<dbReference type="InterPro" id="IPR000772">
    <property type="entry name" value="Ricin_B_lectin"/>
</dbReference>
<feature type="domain" description="Ricin B lectin" evidence="2">
    <location>
        <begin position="65"/>
        <end position="238"/>
    </location>
</feature>
<dbReference type="SUPFAM" id="SSF50370">
    <property type="entry name" value="Ricin B-like lectins"/>
    <property type="match status" value="2"/>
</dbReference>